<dbReference type="PANTHER" id="PTHR21666">
    <property type="entry name" value="PEPTIDASE-RELATED"/>
    <property type="match status" value="1"/>
</dbReference>
<dbReference type="SUPFAM" id="SSF51261">
    <property type="entry name" value="Duplicated hybrid motif"/>
    <property type="match status" value="1"/>
</dbReference>
<protein>
    <submittedName>
        <fullName evidence="3">M23 family metallopeptidase</fullName>
    </submittedName>
</protein>
<organism evidence="3">
    <name type="scientific">Rhodothermus marinus</name>
    <name type="common">Rhodothermus obamensis</name>
    <dbReference type="NCBI Taxonomy" id="29549"/>
    <lineage>
        <taxon>Bacteria</taxon>
        <taxon>Pseudomonadati</taxon>
        <taxon>Rhodothermota</taxon>
        <taxon>Rhodothermia</taxon>
        <taxon>Rhodothermales</taxon>
        <taxon>Rhodothermaceae</taxon>
        <taxon>Rhodothermus</taxon>
    </lineage>
</organism>
<feature type="domain" description="M23ase beta-sheet core" evidence="2">
    <location>
        <begin position="197"/>
        <end position="292"/>
    </location>
</feature>
<keyword evidence="1" id="KW-1133">Transmembrane helix</keyword>
<dbReference type="InterPro" id="IPR011055">
    <property type="entry name" value="Dup_hybrid_motif"/>
</dbReference>
<dbReference type="Gene3D" id="2.70.70.10">
    <property type="entry name" value="Glucose Permease (Domain IIA)"/>
    <property type="match status" value="1"/>
</dbReference>
<keyword evidence="1" id="KW-0472">Membrane</keyword>
<dbReference type="Pfam" id="PF01551">
    <property type="entry name" value="Peptidase_M23"/>
    <property type="match status" value="1"/>
</dbReference>
<feature type="transmembrane region" description="Helical" evidence="1">
    <location>
        <begin position="39"/>
        <end position="60"/>
    </location>
</feature>
<name>A0A7V2B1S6_RHOMR</name>
<reference evidence="3" key="1">
    <citation type="journal article" date="2020" name="mSystems">
        <title>Genome- and Community-Level Interaction Insights into Carbon Utilization and Element Cycling Functions of Hydrothermarchaeota in Hydrothermal Sediment.</title>
        <authorList>
            <person name="Zhou Z."/>
            <person name="Liu Y."/>
            <person name="Xu W."/>
            <person name="Pan J."/>
            <person name="Luo Z.H."/>
            <person name="Li M."/>
        </authorList>
    </citation>
    <scope>NUCLEOTIDE SEQUENCE [LARGE SCALE GENOMIC DNA]</scope>
    <source>
        <strain evidence="3">SpSt-143</strain>
    </source>
</reference>
<proteinExistence type="predicted"/>
<gene>
    <name evidence="3" type="ORF">ENO59_09375</name>
</gene>
<sequence>MWALLKVLMRHGDRPLTVLVMEDAYAGVPRSYVVYPWRLWGLLVGMAGGIALGLFVLVLATPLREWLPGMSNAEVQHRTRLSMLRVAALEDSLAAQQQYMLQLRKLILGEVAAESSAVPAQARMASAGGALASELAPAFERRSADQPAVFAVPELVLPSPRQAIPIALRSDPLLQLQFPVLPPVEGFLTRGVDAKSGHYGVDLAVEEGTVVRAIGSGYVIFADWTQAGGFVIVVQHADGYISVYKHNQRLLKQVGDRVRDREAIALSGNTGEITTGPHLHFELWRHGLAQDPLNYFVTR</sequence>
<dbReference type="AlphaFoldDB" id="A0A7V2B1S6"/>
<dbReference type="PANTHER" id="PTHR21666:SF270">
    <property type="entry name" value="MUREIN HYDROLASE ACTIVATOR ENVC"/>
    <property type="match status" value="1"/>
</dbReference>
<dbReference type="EMBL" id="DSGB01000006">
    <property type="protein sequence ID" value="HER96708.1"/>
    <property type="molecule type" value="Genomic_DNA"/>
</dbReference>
<dbReference type="CDD" id="cd12797">
    <property type="entry name" value="M23_peptidase"/>
    <property type="match status" value="1"/>
</dbReference>
<evidence type="ECO:0000256" key="1">
    <source>
        <dbReference type="SAM" id="Phobius"/>
    </source>
</evidence>
<evidence type="ECO:0000313" key="3">
    <source>
        <dbReference type="EMBL" id="HER96708.1"/>
    </source>
</evidence>
<comment type="caution">
    <text evidence="3">The sequence shown here is derived from an EMBL/GenBank/DDBJ whole genome shotgun (WGS) entry which is preliminary data.</text>
</comment>
<accession>A0A7V2B1S6</accession>
<dbReference type="InterPro" id="IPR016047">
    <property type="entry name" value="M23ase_b-sheet_dom"/>
</dbReference>
<keyword evidence="1" id="KW-0812">Transmembrane</keyword>
<dbReference type="GO" id="GO:0004222">
    <property type="term" value="F:metalloendopeptidase activity"/>
    <property type="evidence" value="ECO:0007669"/>
    <property type="project" value="TreeGrafter"/>
</dbReference>
<dbReference type="InterPro" id="IPR050570">
    <property type="entry name" value="Cell_wall_metabolism_enzyme"/>
</dbReference>
<evidence type="ECO:0000259" key="2">
    <source>
        <dbReference type="Pfam" id="PF01551"/>
    </source>
</evidence>